<dbReference type="InterPro" id="IPR015946">
    <property type="entry name" value="KH_dom-like_a/b"/>
</dbReference>
<dbReference type="InterPro" id="IPR036102">
    <property type="entry name" value="OsmC/Ohrsf"/>
</dbReference>
<dbReference type="EMBL" id="BNEE01000006">
    <property type="protein sequence ID" value="GHI84923.1"/>
    <property type="molecule type" value="Genomic_DNA"/>
</dbReference>
<comment type="caution">
    <text evidence="1">The sequence shown here is derived from an EMBL/GenBank/DDBJ whole genome shotgun (WGS) entry which is preliminary data.</text>
</comment>
<proteinExistence type="predicted"/>
<evidence type="ECO:0000313" key="1">
    <source>
        <dbReference type="EMBL" id="GHI84923.1"/>
    </source>
</evidence>
<organism evidence="1 2">
    <name type="scientific">Streptomyces xanthophaeus</name>
    <dbReference type="NCBI Taxonomy" id="67385"/>
    <lineage>
        <taxon>Bacteria</taxon>
        <taxon>Bacillati</taxon>
        <taxon>Actinomycetota</taxon>
        <taxon>Actinomycetes</taxon>
        <taxon>Kitasatosporales</taxon>
        <taxon>Streptomycetaceae</taxon>
        <taxon>Streptomyces</taxon>
    </lineage>
</organism>
<dbReference type="InterPro" id="IPR003718">
    <property type="entry name" value="OsmC/Ohr_fam"/>
</dbReference>
<reference evidence="1" key="1">
    <citation type="submission" date="2020-09" db="EMBL/GenBank/DDBJ databases">
        <title>Whole genome shotgun sequence of Streptomyces xanthophaeus NBRC 12829.</title>
        <authorList>
            <person name="Komaki H."/>
            <person name="Tamura T."/>
        </authorList>
    </citation>
    <scope>NUCLEOTIDE SEQUENCE</scope>
    <source>
        <strain evidence="1">NBRC 12829</strain>
    </source>
</reference>
<gene>
    <name evidence="1" type="ORF">Sxan_22870</name>
</gene>
<protein>
    <submittedName>
        <fullName evidence="1">Osmotically inducible protein C</fullName>
    </submittedName>
</protein>
<name>A0A919H1E5_9ACTN</name>
<dbReference type="OrthoDB" id="4864805at2"/>
<sequence>MTSESLRSVTVERTGPGLFTATNARGGTITFSTGSGEGFTPVELLLAAIGGCSAADVDVATSRHADPVEFSLAVSGHKVQDEGGGNLMTDLEVAFTVGFPDGEGGDRARAILPRAVKSSHDKLCTVSRTVEAGTPVTTRLVGRDGPEPTPGGHSPA</sequence>
<evidence type="ECO:0000313" key="2">
    <source>
        <dbReference type="Proteomes" id="UP000600026"/>
    </source>
</evidence>
<dbReference type="PANTHER" id="PTHR34352">
    <property type="entry name" value="PROTEIN YHFA"/>
    <property type="match status" value="1"/>
</dbReference>
<dbReference type="Pfam" id="PF02566">
    <property type="entry name" value="OsmC"/>
    <property type="match status" value="1"/>
</dbReference>
<dbReference type="SUPFAM" id="SSF82784">
    <property type="entry name" value="OsmC-like"/>
    <property type="match status" value="1"/>
</dbReference>
<dbReference type="AlphaFoldDB" id="A0A919H1E5"/>
<keyword evidence="2" id="KW-1185">Reference proteome</keyword>
<dbReference type="RefSeq" id="WP_051859322.1">
    <property type="nucleotide sequence ID" value="NZ_BNEE01000006.1"/>
</dbReference>
<accession>A0A919H1E5</accession>
<dbReference type="PANTHER" id="PTHR34352:SF1">
    <property type="entry name" value="PROTEIN YHFA"/>
    <property type="match status" value="1"/>
</dbReference>
<dbReference type="Gene3D" id="3.30.300.20">
    <property type="match status" value="1"/>
</dbReference>
<dbReference type="Proteomes" id="UP000600026">
    <property type="component" value="Unassembled WGS sequence"/>
</dbReference>